<comment type="caution">
    <text evidence="1">The sequence shown here is derived from an EMBL/GenBank/DDBJ whole genome shotgun (WGS) entry which is preliminary data.</text>
</comment>
<dbReference type="EMBL" id="JZWT02000003">
    <property type="protein sequence ID" value="MFB6489908.1"/>
    <property type="molecule type" value="Genomic_DNA"/>
</dbReference>
<gene>
    <name evidence="1" type="ORF">TU35_001460</name>
</gene>
<reference evidence="1" key="1">
    <citation type="submission" date="2024-07" db="EMBL/GenBank/DDBJ databases">
        <title>Metagenome and Metagenome-Assembled Genomes of Archaea from a hot spring from the geothermal field of Los Azufres, Mexico.</title>
        <authorList>
            <person name="Marin-Paredes R."/>
            <person name="Martinez-Romero E."/>
            <person name="Servin-Garciduenas L.E."/>
        </authorList>
    </citation>
    <scope>NUCLEOTIDE SEQUENCE</scope>
</reference>
<name>A0ACC6UYM3_9CREN</name>
<organism evidence="1 2">
    <name type="scientific">Thermoproteus sp. AZ2</name>
    <dbReference type="NCBI Taxonomy" id="1609232"/>
    <lineage>
        <taxon>Archaea</taxon>
        <taxon>Thermoproteota</taxon>
        <taxon>Thermoprotei</taxon>
        <taxon>Thermoproteales</taxon>
        <taxon>Thermoproteaceae</taxon>
        <taxon>Thermoproteus</taxon>
    </lineage>
</organism>
<accession>A0ACC6UYM3</accession>
<sequence>MYRLLVAYSAVALALLLAPFAALLYYGYGPYFSAGAAFGADLLRSMALTFTASASAVLADFALFTPLAFILARTRSPLVEALADVPASVPHPLVGIALAVLASPQTAVGRALRALGLSIFDSYLGLITALAIVSAPVYIRSAQSFFEALPKAPEQFALSLGAGELKVFWLTLRSSWRQLLSSGLTAMSRAISEFGSVVIIAYYIAGGPFAYVSPTSVYIWKLFETYYLSALPATATLFLFSLGLLAVARLLGRR</sequence>
<evidence type="ECO:0000313" key="1">
    <source>
        <dbReference type="EMBL" id="MFB6489908.1"/>
    </source>
</evidence>
<dbReference type="Proteomes" id="UP000033636">
    <property type="component" value="Unassembled WGS sequence"/>
</dbReference>
<protein>
    <submittedName>
        <fullName evidence="1">ABC transporter permease subunit</fullName>
    </submittedName>
</protein>
<proteinExistence type="predicted"/>
<evidence type="ECO:0000313" key="2">
    <source>
        <dbReference type="Proteomes" id="UP000033636"/>
    </source>
</evidence>